<protein>
    <submittedName>
        <fullName evidence="3">Peptidase family M23</fullName>
    </submittedName>
</protein>
<dbReference type="InterPro" id="IPR050570">
    <property type="entry name" value="Cell_wall_metabolism_enzyme"/>
</dbReference>
<feature type="compositionally biased region" description="Basic and acidic residues" evidence="1">
    <location>
        <begin position="371"/>
        <end position="393"/>
    </location>
</feature>
<name>A0A1H0J9R8_9ACTN</name>
<proteinExistence type="predicted"/>
<keyword evidence="4" id="KW-1185">Reference proteome</keyword>
<dbReference type="CDD" id="cd12797">
    <property type="entry name" value="M23_peptidase"/>
    <property type="match status" value="1"/>
</dbReference>
<dbReference type="InterPro" id="IPR016047">
    <property type="entry name" value="M23ase_b-sheet_dom"/>
</dbReference>
<evidence type="ECO:0000313" key="3">
    <source>
        <dbReference type="EMBL" id="SDO40290.1"/>
    </source>
</evidence>
<dbReference type="InterPro" id="IPR011055">
    <property type="entry name" value="Dup_hybrid_motif"/>
</dbReference>
<dbReference type="Pfam" id="PF01551">
    <property type="entry name" value="Peptidase_M23"/>
    <property type="match status" value="1"/>
</dbReference>
<dbReference type="Proteomes" id="UP000199341">
    <property type="component" value="Unassembled WGS sequence"/>
</dbReference>
<evidence type="ECO:0000259" key="2">
    <source>
        <dbReference type="Pfam" id="PF01551"/>
    </source>
</evidence>
<evidence type="ECO:0000313" key="4">
    <source>
        <dbReference type="Proteomes" id="UP000199341"/>
    </source>
</evidence>
<feature type="domain" description="M23ase beta-sheet core" evidence="2">
    <location>
        <begin position="437"/>
        <end position="530"/>
    </location>
</feature>
<dbReference type="FunFam" id="2.70.70.10:FF:000013">
    <property type="entry name" value="Peptidase family M23"/>
    <property type="match status" value="1"/>
</dbReference>
<dbReference type="GO" id="GO:0004222">
    <property type="term" value="F:metalloendopeptidase activity"/>
    <property type="evidence" value="ECO:0007669"/>
    <property type="project" value="TreeGrafter"/>
</dbReference>
<dbReference type="PANTHER" id="PTHR21666:SF270">
    <property type="entry name" value="MUREIN HYDROLASE ACTIVATOR ENVC"/>
    <property type="match status" value="1"/>
</dbReference>
<dbReference type="AlphaFoldDB" id="A0A1H0J9R8"/>
<evidence type="ECO:0000256" key="1">
    <source>
        <dbReference type="SAM" id="MobiDB-lite"/>
    </source>
</evidence>
<reference evidence="3 4" key="1">
    <citation type="submission" date="2016-10" db="EMBL/GenBank/DDBJ databases">
        <authorList>
            <person name="de Groot N.N."/>
        </authorList>
    </citation>
    <scope>NUCLEOTIDE SEQUENCE [LARGE SCALE GENOMIC DNA]</scope>
    <source>
        <strain evidence="3 4">CGMCC 4.2022</strain>
    </source>
</reference>
<accession>A0A1H0J9R8</accession>
<dbReference type="EMBL" id="FNIE01000009">
    <property type="protein sequence ID" value="SDO40290.1"/>
    <property type="molecule type" value="Genomic_DNA"/>
</dbReference>
<dbReference type="Gene3D" id="2.70.70.10">
    <property type="entry name" value="Glucose Permease (Domain IIA)"/>
    <property type="match status" value="1"/>
</dbReference>
<dbReference type="SUPFAM" id="SSF51261">
    <property type="entry name" value="Duplicated hybrid motif"/>
    <property type="match status" value="1"/>
</dbReference>
<gene>
    <name evidence="3" type="ORF">SAMN05216259_109292</name>
</gene>
<dbReference type="PANTHER" id="PTHR21666">
    <property type="entry name" value="PEPTIDASE-RELATED"/>
    <property type="match status" value="1"/>
</dbReference>
<dbReference type="RefSeq" id="WP_245771552.1">
    <property type="nucleotide sequence ID" value="NZ_FNIE01000009.1"/>
</dbReference>
<organism evidence="3 4">
    <name type="scientific">Actinacidiphila guanduensis</name>
    <dbReference type="NCBI Taxonomy" id="310781"/>
    <lineage>
        <taxon>Bacteria</taxon>
        <taxon>Bacillati</taxon>
        <taxon>Actinomycetota</taxon>
        <taxon>Actinomycetes</taxon>
        <taxon>Kitasatosporales</taxon>
        <taxon>Streptomycetaceae</taxon>
        <taxon>Actinacidiphila</taxon>
    </lineage>
</organism>
<sequence>MNEGHPSGFTPDYDAHAYGAYSPGSYQAIGTTYAEETAATGTYGHIPQQAMPYDPYAYGYGGYDPGATGSYPTAGYGGYDAGTDTTGRTDMADPVDPYAAPGAAAYYDTGSYDTTALWQPEQQAAAPQQDWDSGAYPAYGYGYGYDASGDTGLYERVAEYATGYGAGAPAYDTMAFQTGTFEASTFETGSFDTSAFDTGAFATGGYDTTAFAPDALGRTNAETGGNPAFDTAAFDAAAFETGTFETAAFAAPGVDTTAHHSPVAAPDALDADELLDDVDVFAARSGEEQVRHDYAPDGEPAGVRGRRAPRKRSALLTVAVPSVAVLGVAAVSAAAIGGVGSAQDTSKTTADGAQGNAPTTQLDRQLSGVSRDADDFATRANRSQERVDLKDRQEAAKRAAAAAAARKEALRPKFVLPVKQKGLSAYFGQSGEHWMALHTGIDFPVQVGTPVMAVTDGTVRTQWNSSYGNMAIVTAPDGTETWYCHLSSTKIRSGKVKAGTVIAYSGNTGNTTGPHLHLEVRPHGGAPIDPLPWLLSHGLDPR</sequence>
<feature type="region of interest" description="Disordered" evidence="1">
    <location>
        <begin position="340"/>
        <end position="393"/>
    </location>
</feature>
<feature type="compositionally biased region" description="Polar residues" evidence="1">
    <location>
        <begin position="343"/>
        <end position="368"/>
    </location>
</feature>
<dbReference type="STRING" id="310781.SAMN05216259_109292"/>